<accession>A0A3N4KEU6</accession>
<keyword evidence="2" id="KW-1185">Reference proteome</keyword>
<dbReference type="InParanoid" id="A0A3N4KEU6"/>
<dbReference type="AlphaFoldDB" id="A0A3N4KEU6"/>
<evidence type="ECO:0000313" key="1">
    <source>
        <dbReference type="EMBL" id="RPB09010.1"/>
    </source>
</evidence>
<dbReference type="Proteomes" id="UP000277580">
    <property type="component" value="Unassembled WGS sequence"/>
</dbReference>
<gene>
    <name evidence="1" type="ORF">P167DRAFT_548410</name>
</gene>
<proteinExistence type="predicted"/>
<organism evidence="1 2">
    <name type="scientific">Morchella conica CCBAS932</name>
    <dbReference type="NCBI Taxonomy" id="1392247"/>
    <lineage>
        <taxon>Eukaryota</taxon>
        <taxon>Fungi</taxon>
        <taxon>Dikarya</taxon>
        <taxon>Ascomycota</taxon>
        <taxon>Pezizomycotina</taxon>
        <taxon>Pezizomycetes</taxon>
        <taxon>Pezizales</taxon>
        <taxon>Morchellaceae</taxon>
        <taxon>Morchella</taxon>
    </lineage>
</organism>
<sequence>MSAPTSLLAPIYTYLLGNNCRITATNDYVGHYLTLLANTRIPWTTAEARLLCSEYSLLFHHELSTASARLTTPPTNRRTAEQLAACTTHCRAQAPELVSRLEVLRDYGDTLDCFEDQMTPLERRVWFKARALAALPRSEVWSVGTGGERFLPARLVELHHDVWLLASFEEDSGGEGEGDDEDDRAWVAGVWQRLREVQSYLTYKEPVLGNTLFTTKYVSK</sequence>
<dbReference type="EMBL" id="ML119156">
    <property type="protein sequence ID" value="RPB09010.1"/>
    <property type="molecule type" value="Genomic_DNA"/>
</dbReference>
<dbReference type="OrthoDB" id="5353159at2759"/>
<evidence type="ECO:0000313" key="2">
    <source>
        <dbReference type="Proteomes" id="UP000277580"/>
    </source>
</evidence>
<name>A0A3N4KEU6_9PEZI</name>
<reference evidence="1 2" key="1">
    <citation type="journal article" date="2018" name="Nat. Ecol. Evol.">
        <title>Pezizomycetes genomes reveal the molecular basis of ectomycorrhizal truffle lifestyle.</title>
        <authorList>
            <person name="Murat C."/>
            <person name="Payen T."/>
            <person name="Noel B."/>
            <person name="Kuo A."/>
            <person name="Morin E."/>
            <person name="Chen J."/>
            <person name="Kohler A."/>
            <person name="Krizsan K."/>
            <person name="Balestrini R."/>
            <person name="Da Silva C."/>
            <person name="Montanini B."/>
            <person name="Hainaut M."/>
            <person name="Levati E."/>
            <person name="Barry K.W."/>
            <person name="Belfiori B."/>
            <person name="Cichocki N."/>
            <person name="Clum A."/>
            <person name="Dockter R.B."/>
            <person name="Fauchery L."/>
            <person name="Guy J."/>
            <person name="Iotti M."/>
            <person name="Le Tacon F."/>
            <person name="Lindquist E.A."/>
            <person name="Lipzen A."/>
            <person name="Malagnac F."/>
            <person name="Mello A."/>
            <person name="Molinier V."/>
            <person name="Miyauchi S."/>
            <person name="Poulain J."/>
            <person name="Riccioni C."/>
            <person name="Rubini A."/>
            <person name="Sitrit Y."/>
            <person name="Splivallo R."/>
            <person name="Traeger S."/>
            <person name="Wang M."/>
            <person name="Zifcakova L."/>
            <person name="Wipf D."/>
            <person name="Zambonelli A."/>
            <person name="Paolocci F."/>
            <person name="Nowrousian M."/>
            <person name="Ottonello S."/>
            <person name="Baldrian P."/>
            <person name="Spatafora J.W."/>
            <person name="Henrissat B."/>
            <person name="Nagy L.G."/>
            <person name="Aury J.M."/>
            <person name="Wincker P."/>
            <person name="Grigoriev I.V."/>
            <person name="Bonfante P."/>
            <person name="Martin F.M."/>
        </authorList>
    </citation>
    <scope>NUCLEOTIDE SEQUENCE [LARGE SCALE GENOMIC DNA]</scope>
    <source>
        <strain evidence="1 2">CCBAS932</strain>
    </source>
</reference>
<protein>
    <submittedName>
        <fullName evidence="1">Uncharacterized protein</fullName>
    </submittedName>
</protein>